<reference evidence="1 2" key="1">
    <citation type="journal article" date="2019" name="Int. J. Syst. Evol. Microbiol.">
        <title>The Global Catalogue of Microorganisms (GCM) 10K type strain sequencing project: providing services to taxonomists for standard genome sequencing and annotation.</title>
        <authorList>
            <consortium name="The Broad Institute Genomics Platform"/>
            <consortium name="The Broad Institute Genome Sequencing Center for Infectious Disease"/>
            <person name="Wu L."/>
            <person name="Ma J."/>
        </authorList>
    </citation>
    <scope>NUCLEOTIDE SEQUENCE [LARGE SCALE GENOMIC DNA]</scope>
    <source>
        <strain evidence="1 2">JCM 10671</strain>
    </source>
</reference>
<dbReference type="RefSeq" id="WP_344600803.1">
    <property type="nucleotide sequence ID" value="NZ_BAAAHE010000004.1"/>
</dbReference>
<protein>
    <recommendedName>
        <fullName evidence="3">Tetratricopeptide repeat protein</fullName>
    </recommendedName>
</protein>
<dbReference type="Gene3D" id="1.25.40.10">
    <property type="entry name" value="Tetratricopeptide repeat domain"/>
    <property type="match status" value="1"/>
</dbReference>
<dbReference type="SUPFAM" id="SSF48452">
    <property type="entry name" value="TPR-like"/>
    <property type="match status" value="1"/>
</dbReference>
<keyword evidence="2" id="KW-1185">Reference proteome</keyword>
<evidence type="ECO:0008006" key="3">
    <source>
        <dbReference type="Google" id="ProtNLM"/>
    </source>
</evidence>
<proteinExistence type="predicted"/>
<comment type="caution">
    <text evidence="1">The sequence shown here is derived from an EMBL/GenBank/DDBJ whole genome shotgun (WGS) entry which is preliminary data.</text>
</comment>
<accession>A0ABN1G5G3</accession>
<name>A0ABN1G5G3_9ACTN</name>
<evidence type="ECO:0000313" key="1">
    <source>
        <dbReference type="EMBL" id="GAA0604480.1"/>
    </source>
</evidence>
<dbReference type="EMBL" id="BAAAHE010000004">
    <property type="protein sequence ID" value="GAA0604480.1"/>
    <property type="molecule type" value="Genomic_DNA"/>
</dbReference>
<dbReference type="InterPro" id="IPR011990">
    <property type="entry name" value="TPR-like_helical_dom_sf"/>
</dbReference>
<gene>
    <name evidence="1" type="ORF">GCM10009547_02810</name>
</gene>
<dbReference type="Proteomes" id="UP001500957">
    <property type="component" value="Unassembled WGS sequence"/>
</dbReference>
<organism evidence="1 2">
    <name type="scientific">Sporichthya brevicatena</name>
    <dbReference type="NCBI Taxonomy" id="171442"/>
    <lineage>
        <taxon>Bacteria</taxon>
        <taxon>Bacillati</taxon>
        <taxon>Actinomycetota</taxon>
        <taxon>Actinomycetes</taxon>
        <taxon>Sporichthyales</taxon>
        <taxon>Sporichthyaceae</taxon>
        <taxon>Sporichthya</taxon>
    </lineage>
</organism>
<evidence type="ECO:0000313" key="2">
    <source>
        <dbReference type="Proteomes" id="UP001500957"/>
    </source>
</evidence>
<sequence>MTFLERLGAALNGPSGSLEALWDSLDVRDHARRLVVAHYLADVQRDLESEVRWDELALMLADQVTDEALQEIHPTLTVAGFVPSLQLNLADSYRRMGRFDEAATALDRSVALNGHLPPSGGEQGEYRQLILDAQRRVGELIAARDSADVLAKHA</sequence>